<dbReference type="AlphaFoldDB" id="A0A8T1IRF4"/>
<proteinExistence type="predicted"/>
<name>A0A8T1IRF4_9STRA</name>
<organism evidence="1 2">
    <name type="scientific">Phytophthora cactorum</name>
    <dbReference type="NCBI Taxonomy" id="29920"/>
    <lineage>
        <taxon>Eukaryota</taxon>
        <taxon>Sar</taxon>
        <taxon>Stramenopiles</taxon>
        <taxon>Oomycota</taxon>
        <taxon>Peronosporomycetes</taxon>
        <taxon>Peronosporales</taxon>
        <taxon>Peronosporaceae</taxon>
        <taxon>Phytophthora</taxon>
    </lineage>
</organism>
<accession>A0A8T1IRF4</accession>
<protein>
    <submittedName>
        <fullName evidence="1">Uncharacterized protein</fullName>
    </submittedName>
</protein>
<reference evidence="1" key="1">
    <citation type="submission" date="2018-05" db="EMBL/GenBank/DDBJ databases">
        <title>Effector identification in a new, highly contiguous assembly of the strawberry crown rot pathogen Phytophthora cactorum.</title>
        <authorList>
            <person name="Armitage A.D."/>
            <person name="Nellist C.F."/>
            <person name="Bates H."/>
            <person name="Vickerstaff R.J."/>
            <person name="Harrison R.J."/>
        </authorList>
    </citation>
    <scope>NUCLEOTIDE SEQUENCE</scope>
    <source>
        <strain evidence="1">P421</strain>
    </source>
</reference>
<evidence type="ECO:0000313" key="2">
    <source>
        <dbReference type="Proteomes" id="UP000760860"/>
    </source>
</evidence>
<comment type="caution">
    <text evidence="1">The sequence shown here is derived from an EMBL/GenBank/DDBJ whole genome shotgun (WGS) entry which is preliminary data.</text>
</comment>
<gene>
    <name evidence="1" type="ORF">PC129_g3872</name>
</gene>
<sequence>MGGIGVLRRRIPGRLAISIALIGGSSLRGGNVSAGIGEHLPPWAKQKPPLRAVVVQPSKTQRFPPP</sequence>
<evidence type="ECO:0000313" key="1">
    <source>
        <dbReference type="EMBL" id="KAG3225512.1"/>
    </source>
</evidence>
<dbReference type="EMBL" id="RCMV01000082">
    <property type="protein sequence ID" value="KAG3225512.1"/>
    <property type="molecule type" value="Genomic_DNA"/>
</dbReference>
<dbReference type="Proteomes" id="UP000760860">
    <property type="component" value="Unassembled WGS sequence"/>
</dbReference>